<protein>
    <submittedName>
        <fullName evidence="2">Uncharacterized protein</fullName>
    </submittedName>
</protein>
<gene>
    <name evidence="2" type="ORF">PCOR1329_LOCUS18077</name>
</gene>
<name>A0ABN9R9N3_9DINO</name>
<accession>A0ABN9R9N3</accession>
<dbReference type="EMBL" id="CAUYUJ010005658">
    <property type="protein sequence ID" value="CAK0814492.1"/>
    <property type="molecule type" value="Genomic_DNA"/>
</dbReference>
<proteinExistence type="predicted"/>
<feature type="non-terminal residue" evidence="2">
    <location>
        <position position="291"/>
    </location>
</feature>
<reference evidence="2" key="1">
    <citation type="submission" date="2023-10" db="EMBL/GenBank/DDBJ databases">
        <authorList>
            <person name="Chen Y."/>
            <person name="Shah S."/>
            <person name="Dougan E. K."/>
            <person name="Thang M."/>
            <person name="Chan C."/>
        </authorList>
    </citation>
    <scope>NUCLEOTIDE SEQUENCE [LARGE SCALE GENOMIC DNA]</scope>
</reference>
<feature type="compositionally biased region" description="Low complexity" evidence="1">
    <location>
        <begin position="48"/>
        <end position="58"/>
    </location>
</feature>
<evidence type="ECO:0000313" key="2">
    <source>
        <dbReference type="EMBL" id="CAK0814492.1"/>
    </source>
</evidence>
<keyword evidence="3" id="KW-1185">Reference proteome</keyword>
<feature type="region of interest" description="Disordered" evidence="1">
    <location>
        <begin position="40"/>
        <end position="64"/>
    </location>
</feature>
<evidence type="ECO:0000313" key="3">
    <source>
        <dbReference type="Proteomes" id="UP001189429"/>
    </source>
</evidence>
<evidence type="ECO:0000256" key="1">
    <source>
        <dbReference type="SAM" id="MobiDB-lite"/>
    </source>
</evidence>
<sequence>MRVLASKPNLPRHPKLDTSAQWISQWMFEARRAASLSTARSRLDGLRSPRGPSSRLPPNADGDMADLRRTHTCKALALIGSVFDALDAPSAGCLAEIVGATPQKHIEHAVGLARQRFGNWIDQQDALCGKGLHALTREPMPRHLRPLAADAPDGEGGPPLPVPADQQTCAELLVKGRLLGPGRCRHVAAGIFKQGVEASFAYGVCCTGPGDSDLDAARAMAFRSVEIRPSGKSRTAALATSSMGDDPVFKATRDPVRTLRRAVWERWLPRQALDKAFAAALAASGSWAHCC</sequence>
<comment type="caution">
    <text evidence="2">The sequence shown here is derived from an EMBL/GenBank/DDBJ whole genome shotgun (WGS) entry which is preliminary data.</text>
</comment>
<organism evidence="2 3">
    <name type="scientific">Prorocentrum cordatum</name>
    <dbReference type="NCBI Taxonomy" id="2364126"/>
    <lineage>
        <taxon>Eukaryota</taxon>
        <taxon>Sar</taxon>
        <taxon>Alveolata</taxon>
        <taxon>Dinophyceae</taxon>
        <taxon>Prorocentrales</taxon>
        <taxon>Prorocentraceae</taxon>
        <taxon>Prorocentrum</taxon>
    </lineage>
</organism>
<dbReference type="Proteomes" id="UP001189429">
    <property type="component" value="Unassembled WGS sequence"/>
</dbReference>